<reference evidence="4 5" key="1">
    <citation type="submission" date="2018-01" db="EMBL/GenBank/DDBJ databases">
        <title>Successful Treatment of Persistent Burkholderia cepacia Bacteremia with Ceftazidime-Avibactam.</title>
        <authorList>
            <person name="Tamma P."/>
            <person name="Fan Y."/>
            <person name="Bergman Y."/>
            <person name="Sick-Samuels A."/>
            <person name="Hsu A."/>
            <person name="Timp W."/>
            <person name="Simner P."/>
        </authorList>
    </citation>
    <scope>NUCLEOTIDE SEQUENCE [LARGE SCALE GENOMIC DNA]</scope>
    <source>
        <strain evidence="4 5">170816</strain>
    </source>
</reference>
<proteinExistence type="predicted"/>
<dbReference type="AlphaFoldDB" id="A0A2S5DQH0"/>
<dbReference type="InterPro" id="IPR011042">
    <property type="entry name" value="6-blade_b-propeller_TolB-like"/>
</dbReference>
<dbReference type="InterPro" id="IPR056822">
    <property type="entry name" value="TEN_NHL"/>
</dbReference>
<dbReference type="PROSITE" id="PS51125">
    <property type="entry name" value="NHL"/>
    <property type="match status" value="1"/>
</dbReference>
<gene>
    <name evidence="4" type="ORF">C3743_37515</name>
</gene>
<sequence length="422" mass="42688">MANINHWLFAILCSLFLVGCNGDGPAAENSTLSTSNKAATVFAGSKQYGSVDSSGVAASFNSPVNLAVDTMGSLYVADAGNNKIRKVAASGVVTTVAGSGQPGSTDGAGMGATFDHPSGVAVDAGGALYVADTASNKIRKISPAGLVTTLAGSGQSGSTDGLGGNASFNHPTGIAVDGAGSLYVADTENNLIRKITATGLVTTLAGSGQRGSTDGLSGNALFNHPMGIVVDGAGSIYVADTENSLIRKITAAGLVTTLVGSGHTGSADGLGRNASFNHPMGIAADAADILYVADTESNLIRRITAAGLVTTLTESGQSGSTDGLGANASFNHPMGIAINSSGIAYITESDENIIYSVNLGRGRAKINSKRFNSFQIDCQQVKQSCIAQCSETALPTPDYGFAFWNCMTSCMDEKGFLYGVDC</sequence>
<protein>
    <recommendedName>
        <fullName evidence="3">Teneurin NHL domain-containing protein</fullName>
    </recommendedName>
</protein>
<dbReference type="EMBL" id="PQVP01000003">
    <property type="protein sequence ID" value="POZ81303.1"/>
    <property type="molecule type" value="Genomic_DNA"/>
</dbReference>
<accession>A0A2S5DQH0</accession>
<organism evidence="4 5">
    <name type="scientific">Burkholderia contaminans</name>
    <dbReference type="NCBI Taxonomy" id="488447"/>
    <lineage>
        <taxon>Bacteria</taxon>
        <taxon>Pseudomonadati</taxon>
        <taxon>Pseudomonadota</taxon>
        <taxon>Betaproteobacteria</taxon>
        <taxon>Burkholderiales</taxon>
        <taxon>Burkholderiaceae</taxon>
        <taxon>Burkholderia</taxon>
        <taxon>Burkholderia cepacia complex</taxon>
    </lineage>
</organism>
<dbReference type="PANTHER" id="PTHR13833:SF71">
    <property type="entry name" value="NHL DOMAIN-CONTAINING PROTEIN"/>
    <property type="match status" value="1"/>
</dbReference>
<dbReference type="RefSeq" id="WP_089463650.1">
    <property type="nucleotide sequence ID" value="NZ_CM009577.1"/>
</dbReference>
<comment type="caution">
    <text evidence="4">The sequence shown here is derived from an EMBL/GenBank/DDBJ whole genome shotgun (WGS) entry which is preliminary data.</text>
</comment>
<evidence type="ECO:0000259" key="3">
    <source>
        <dbReference type="Pfam" id="PF25021"/>
    </source>
</evidence>
<feature type="domain" description="Teneurin NHL" evidence="3">
    <location>
        <begin position="165"/>
        <end position="219"/>
    </location>
</feature>
<evidence type="ECO:0000256" key="2">
    <source>
        <dbReference type="PROSITE-ProRule" id="PRU00504"/>
    </source>
</evidence>
<dbReference type="InterPro" id="IPR001258">
    <property type="entry name" value="NHL_repeat"/>
</dbReference>
<evidence type="ECO:0000313" key="4">
    <source>
        <dbReference type="EMBL" id="POZ81303.1"/>
    </source>
</evidence>
<feature type="repeat" description="NHL" evidence="2">
    <location>
        <begin position="156"/>
        <end position="198"/>
    </location>
</feature>
<keyword evidence="1" id="KW-0677">Repeat</keyword>
<dbReference type="Pfam" id="PF01436">
    <property type="entry name" value="NHL"/>
    <property type="match status" value="3"/>
</dbReference>
<dbReference type="Pfam" id="PF25021">
    <property type="entry name" value="TEN_NHL"/>
    <property type="match status" value="1"/>
</dbReference>
<dbReference type="Proteomes" id="UP000238655">
    <property type="component" value="Chromosome 3"/>
</dbReference>
<dbReference type="SUPFAM" id="SSF101898">
    <property type="entry name" value="NHL repeat"/>
    <property type="match status" value="1"/>
</dbReference>
<name>A0A2S5DQH0_9BURK</name>
<dbReference type="Gene3D" id="2.120.10.30">
    <property type="entry name" value="TolB, C-terminal domain"/>
    <property type="match status" value="3"/>
</dbReference>
<evidence type="ECO:0000313" key="5">
    <source>
        <dbReference type="Proteomes" id="UP000238655"/>
    </source>
</evidence>
<dbReference type="CDD" id="cd14953">
    <property type="entry name" value="NHL_like_1"/>
    <property type="match status" value="1"/>
</dbReference>
<evidence type="ECO:0000256" key="1">
    <source>
        <dbReference type="ARBA" id="ARBA00022737"/>
    </source>
</evidence>
<dbReference type="PANTHER" id="PTHR13833">
    <property type="match status" value="1"/>
</dbReference>